<sequence length="367" mass="40776">MPPSAAPERMVPRPGGPRLEVLADFSQMQAFLALASPEAGPNAEVFQTVEWLRHLAQHGFEAAPRCWLVGLVFGPQQPRCALALSLADGRVRALSNYYSSVFGPVGESEASVAWTLLAEALHGHSSGAVVDLQPLDAQAPWVASMVAALRVAGYRVDRYFCFGNWYLPVVHASFAEYLRERPSPLRNSIERGRRRLQRAGHGVRIQADAGPGLEGEIAAFESVYRRSWKAPEPCPTFMPGLIRLAAAQGWLRLGVLRVQGEPVAAQLWLVHAGKANIYKLAYVEGFERFSPGSVLTAALMAHVMEVDRVREVDYLTGDDAYKKDWMSHRRERIGLIAFHPRRLRGWLEAARHFGGKGWRRLRSRAVP</sequence>
<comment type="caution">
    <text evidence="2">The sequence shown here is derived from an EMBL/GenBank/DDBJ whole genome shotgun (WGS) entry which is preliminary data.</text>
</comment>
<dbReference type="RefSeq" id="WP_229882632.1">
    <property type="nucleotide sequence ID" value="NZ_BMYK01000001.1"/>
</dbReference>
<dbReference type="EMBL" id="BMYK01000001">
    <property type="protein sequence ID" value="GHC68910.1"/>
    <property type="molecule type" value="Genomic_DNA"/>
</dbReference>
<feature type="domain" description="BioF2-like acetyltransferase" evidence="1">
    <location>
        <begin position="186"/>
        <end position="323"/>
    </location>
</feature>
<dbReference type="SUPFAM" id="SSF55729">
    <property type="entry name" value="Acyl-CoA N-acyltransferases (Nat)"/>
    <property type="match status" value="1"/>
</dbReference>
<proteinExistence type="predicted"/>
<name>A0ABQ3FV74_9BURK</name>
<keyword evidence="3" id="KW-1185">Reference proteome</keyword>
<accession>A0ABQ3FV74</accession>
<gene>
    <name evidence="2" type="ORF">GCM10007320_01730</name>
</gene>
<dbReference type="Pfam" id="PF13480">
    <property type="entry name" value="Acetyltransf_6"/>
    <property type="match status" value="1"/>
</dbReference>
<evidence type="ECO:0000313" key="2">
    <source>
        <dbReference type="EMBL" id="GHC68910.1"/>
    </source>
</evidence>
<organism evidence="2 3">
    <name type="scientific">Pseudorhodoferax aquiterrae</name>
    <dbReference type="NCBI Taxonomy" id="747304"/>
    <lineage>
        <taxon>Bacteria</taxon>
        <taxon>Pseudomonadati</taxon>
        <taxon>Pseudomonadota</taxon>
        <taxon>Betaproteobacteria</taxon>
        <taxon>Burkholderiales</taxon>
        <taxon>Comamonadaceae</taxon>
    </lineage>
</organism>
<evidence type="ECO:0000259" key="1">
    <source>
        <dbReference type="Pfam" id="PF13480"/>
    </source>
</evidence>
<dbReference type="InterPro" id="IPR038740">
    <property type="entry name" value="BioF2-like_GNAT_dom"/>
</dbReference>
<protein>
    <recommendedName>
        <fullName evidence="1">BioF2-like acetyltransferase domain-containing protein</fullName>
    </recommendedName>
</protein>
<dbReference type="Proteomes" id="UP000626210">
    <property type="component" value="Unassembled WGS sequence"/>
</dbReference>
<reference evidence="3" key="1">
    <citation type="journal article" date="2019" name="Int. J. Syst. Evol. Microbiol.">
        <title>The Global Catalogue of Microorganisms (GCM) 10K type strain sequencing project: providing services to taxonomists for standard genome sequencing and annotation.</title>
        <authorList>
            <consortium name="The Broad Institute Genomics Platform"/>
            <consortium name="The Broad Institute Genome Sequencing Center for Infectious Disease"/>
            <person name="Wu L."/>
            <person name="Ma J."/>
        </authorList>
    </citation>
    <scope>NUCLEOTIDE SEQUENCE [LARGE SCALE GENOMIC DNA]</scope>
    <source>
        <strain evidence="3">KCTC 23314</strain>
    </source>
</reference>
<evidence type="ECO:0000313" key="3">
    <source>
        <dbReference type="Proteomes" id="UP000626210"/>
    </source>
</evidence>
<dbReference type="InterPro" id="IPR016181">
    <property type="entry name" value="Acyl_CoA_acyltransferase"/>
</dbReference>